<keyword evidence="4" id="KW-0479">Metal-binding</keyword>
<keyword evidence="11" id="KW-1185">Reference proteome</keyword>
<dbReference type="EMBL" id="OX459118">
    <property type="protein sequence ID" value="CAI9089176.1"/>
    <property type="molecule type" value="Genomic_DNA"/>
</dbReference>
<dbReference type="InterPro" id="IPR013083">
    <property type="entry name" value="Znf_RING/FYVE/PHD"/>
</dbReference>
<evidence type="ECO:0000256" key="3">
    <source>
        <dbReference type="ARBA" id="ARBA00022679"/>
    </source>
</evidence>
<evidence type="ECO:0000256" key="7">
    <source>
        <dbReference type="ARBA" id="ARBA00022833"/>
    </source>
</evidence>
<keyword evidence="3" id="KW-0808">Transferase</keyword>
<evidence type="ECO:0000256" key="1">
    <source>
        <dbReference type="ARBA" id="ARBA00000900"/>
    </source>
</evidence>
<dbReference type="PANTHER" id="PTHR22937">
    <property type="entry name" value="E3 UBIQUITIN-PROTEIN LIGASE RNF165"/>
    <property type="match status" value="1"/>
</dbReference>
<dbReference type="Proteomes" id="UP001161247">
    <property type="component" value="Chromosome 1"/>
</dbReference>
<keyword evidence="7" id="KW-0862">Zinc</keyword>
<dbReference type="GO" id="GO:0008270">
    <property type="term" value="F:zinc ion binding"/>
    <property type="evidence" value="ECO:0007669"/>
    <property type="project" value="UniProtKB-KW"/>
</dbReference>
<protein>
    <recommendedName>
        <fullName evidence="2">RING-type E3 ubiquitin transferase</fullName>
        <ecNumber evidence="2">2.3.2.27</ecNumber>
    </recommendedName>
</protein>
<sequence length="192" mass="22061">MADYAMLVQRQYYAPPSYYPQPVNGGFGNVSHLDRPPHGNYRRPMNQIRRRTQEPSGQLRNIDFLRFNIQIQDETAIISRNNFNTRSYVVDETIMLNGFGSMDEENRVSRNKDMLAGKIWRHLGTRNYQASLNACGQDPGFCVVCQSDFADGEKLGKLECGHEYHADCIHKWLLEKNVCLVCKRTAIAELGR</sequence>
<evidence type="ECO:0000256" key="5">
    <source>
        <dbReference type="ARBA" id="ARBA00022771"/>
    </source>
</evidence>
<evidence type="ECO:0000256" key="8">
    <source>
        <dbReference type="PROSITE-ProRule" id="PRU00175"/>
    </source>
</evidence>
<dbReference type="InterPro" id="IPR001841">
    <property type="entry name" value="Znf_RING"/>
</dbReference>
<evidence type="ECO:0000259" key="9">
    <source>
        <dbReference type="PROSITE" id="PS50089"/>
    </source>
</evidence>
<feature type="domain" description="RING-type" evidence="9">
    <location>
        <begin position="142"/>
        <end position="183"/>
    </location>
</feature>
<dbReference type="EC" id="2.3.2.27" evidence="2"/>
<evidence type="ECO:0000256" key="4">
    <source>
        <dbReference type="ARBA" id="ARBA00022723"/>
    </source>
</evidence>
<evidence type="ECO:0000256" key="2">
    <source>
        <dbReference type="ARBA" id="ARBA00012483"/>
    </source>
</evidence>
<dbReference type="SMART" id="SM00184">
    <property type="entry name" value="RING"/>
    <property type="match status" value="1"/>
</dbReference>
<accession>A0AAV1C0Z7</accession>
<dbReference type="AlphaFoldDB" id="A0AAV1C0Z7"/>
<keyword evidence="5 8" id="KW-0863">Zinc-finger</keyword>
<dbReference type="PROSITE" id="PS50089">
    <property type="entry name" value="ZF_RING_2"/>
    <property type="match status" value="1"/>
</dbReference>
<name>A0AAV1C0Z7_OLDCO</name>
<comment type="catalytic activity">
    <reaction evidence="1">
        <text>S-ubiquitinyl-[E2 ubiquitin-conjugating enzyme]-L-cysteine + [acceptor protein]-L-lysine = [E2 ubiquitin-conjugating enzyme]-L-cysteine + N(6)-ubiquitinyl-[acceptor protein]-L-lysine.</text>
        <dbReference type="EC" id="2.3.2.27"/>
    </reaction>
</comment>
<evidence type="ECO:0000313" key="10">
    <source>
        <dbReference type="EMBL" id="CAI9089176.1"/>
    </source>
</evidence>
<keyword evidence="6" id="KW-0833">Ubl conjugation pathway</keyword>
<dbReference type="GO" id="GO:0061630">
    <property type="term" value="F:ubiquitin protein ligase activity"/>
    <property type="evidence" value="ECO:0007669"/>
    <property type="project" value="UniProtKB-EC"/>
</dbReference>
<dbReference type="InterPro" id="IPR045191">
    <property type="entry name" value="MBR1/2-like"/>
</dbReference>
<dbReference type="Gene3D" id="3.30.40.10">
    <property type="entry name" value="Zinc/RING finger domain, C3HC4 (zinc finger)"/>
    <property type="match status" value="1"/>
</dbReference>
<gene>
    <name evidence="10" type="ORF">OLC1_LOCUS1579</name>
</gene>
<dbReference type="SUPFAM" id="SSF57850">
    <property type="entry name" value="RING/U-box"/>
    <property type="match status" value="1"/>
</dbReference>
<proteinExistence type="predicted"/>
<evidence type="ECO:0000313" key="11">
    <source>
        <dbReference type="Proteomes" id="UP001161247"/>
    </source>
</evidence>
<dbReference type="PANTHER" id="PTHR22937:SF222">
    <property type="entry name" value="RING-TYPE E3 UBIQUITIN TRANSFERASE"/>
    <property type="match status" value="1"/>
</dbReference>
<evidence type="ECO:0000256" key="6">
    <source>
        <dbReference type="ARBA" id="ARBA00022786"/>
    </source>
</evidence>
<reference evidence="10" key="1">
    <citation type="submission" date="2023-03" db="EMBL/GenBank/DDBJ databases">
        <authorList>
            <person name="Julca I."/>
        </authorList>
    </citation>
    <scope>NUCLEOTIDE SEQUENCE</scope>
</reference>
<organism evidence="10 11">
    <name type="scientific">Oldenlandia corymbosa var. corymbosa</name>
    <dbReference type="NCBI Taxonomy" id="529605"/>
    <lineage>
        <taxon>Eukaryota</taxon>
        <taxon>Viridiplantae</taxon>
        <taxon>Streptophyta</taxon>
        <taxon>Embryophyta</taxon>
        <taxon>Tracheophyta</taxon>
        <taxon>Spermatophyta</taxon>
        <taxon>Magnoliopsida</taxon>
        <taxon>eudicotyledons</taxon>
        <taxon>Gunneridae</taxon>
        <taxon>Pentapetalae</taxon>
        <taxon>asterids</taxon>
        <taxon>lamiids</taxon>
        <taxon>Gentianales</taxon>
        <taxon>Rubiaceae</taxon>
        <taxon>Rubioideae</taxon>
        <taxon>Spermacoceae</taxon>
        <taxon>Hedyotis-Oldenlandia complex</taxon>
        <taxon>Oldenlandia</taxon>
    </lineage>
</organism>
<dbReference type="Pfam" id="PF13639">
    <property type="entry name" value="zf-RING_2"/>
    <property type="match status" value="1"/>
</dbReference>